<sequence>MKAGSGVCLPKAKFLSYLLEGTVGSHVESIGDEEKDVIECSHDVTSAVYLALMSLQMYPSNQDPKTNPTRSVRSIRSMSGSCIPAPRSTKCNNIGVLHPHKREGGTCRLGGDDHSQLLSKVSLRAILTLERGVYLFLLGRKDPNFTIERATLYLTQRMEPLPCIGNCKGSSKWVKVNEKRTLNDVLKEPNLMIPGIPGLFFCCLIFNLIGLYLGMQFSMWFQKDPASIKSSEMESGLFHHEQLVAG</sequence>
<accession>A0A438KDC5</accession>
<evidence type="ECO:0000313" key="2">
    <source>
        <dbReference type="EMBL" id="RVX19211.1"/>
    </source>
</evidence>
<keyword evidence="1" id="KW-0812">Transmembrane</keyword>
<organism evidence="2 3">
    <name type="scientific">Vitis vinifera</name>
    <name type="common">Grape</name>
    <dbReference type="NCBI Taxonomy" id="29760"/>
    <lineage>
        <taxon>Eukaryota</taxon>
        <taxon>Viridiplantae</taxon>
        <taxon>Streptophyta</taxon>
        <taxon>Embryophyta</taxon>
        <taxon>Tracheophyta</taxon>
        <taxon>Spermatophyta</taxon>
        <taxon>Magnoliopsida</taxon>
        <taxon>eudicotyledons</taxon>
        <taxon>Gunneridae</taxon>
        <taxon>Pentapetalae</taxon>
        <taxon>rosids</taxon>
        <taxon>Vitales</taxon>
        <taxon>Vitaceae</taxon>
        <taxon>Viteae</taxon>
        <taxon>Vitis</taxon>
    </lineage>
</organism>
<proteinExistence type="predicted"/>
<reference evidence="2 3" key="1">
    <citation type="journal article" date="2018" name="PLoS Genet.">
        <title>Population sequencing reveals clonal diversity and ancestral inbreeding in the grapevine cultivar Chardonnay.</title>
        <authorList>
            <person name="Roach M.J."/>
            <person name="Johnson D.L."/>
            <person name="Bohlmann J."/>
            <person name="van Vuuren H.J."/>
            <person name="Jones S.J."/>
            <person name="Pretorius I.S."/>
            <person name="Schmidt S.A."/>
            <person name="Borneman A.R."/>
        </authorList>
    </citation>
    <scope>NUCLEOTIDE SEQUENCE [LARGE SCALE GENOMIC DNA]</scope>
    <source>
        <strain evidence="3">cv. Chardonnay</strain>
        <tissue evidence="2">Leaf</tissue>
    </source>
</reference>
<evidence type="ECO:0000313" key="3">
    <source>
        <dbReference type="Proteomes" id="UP000288805"/>
    </source>
</evidence>
<comment type="caution">
    <text evidence="2">The sequence shown here is derived from an EMBL/GenBank/DDBJ whole genome shotgun (WGS) entry which is preliminary data.</text>
</comment>
<dbReference type="EMBL" id="QGNW01000009">
    <property type="protein sequence ID" value="RVX19211.1"/>
    <property type="molecule type" value="Genomic_DNA"/>
</dbReference>
<name>A0A438KDC5_VITVI</name>
<dbReference type="Proteomes" id="UP000288805">
    <property type="component" value="Unassembled WGS sequence"/>
</dbReference>
<keyword evidence="1" id="KW-0472">Membrane</keyword>
<feature type="transmembrane region" description="Helical" evidence="1">
    <location>
        <begin position="191"/>
        <end position="213"/>
    </location>
</feature>
<gene>
    <name evidence="2" type="ORF">CK203_008609</name>
</gene>
<protein>
    <submittedName>
        <fullName evidence="2">Uncharacterized protein</fullName>
    </submittedName>
</protein>
<evidence type="ECO:0000256" key="1">
    <source>
        <dbReference type="SAM" id="Phobius"/>
    </source>
</evidence>
<dbReference type="AlphaFoldDB" id="A0A438KDC5"/>
<keyword evidence="1" id="KW-1133">Transmembrane helix</keyword>